<name>A0A370TE68_9HELO</name>
<dbReference type="OrthoDB" id="5835829at2759"/>
<keyword evidence="6" id="KW-1185">Reference proteome</keyword>
<feature type="region of interest" description="Disordered" evidence="2">
    <location>
        <begin position="716"/>
        <end position="851"/>
    </location>
</feature>
<feature type="region of interest" description="Disordered" evidence="2">
    <location>
        <begin position="24"/>
        <end position="86"/>
    </location>
</feature>
<dbReference type="SMART" id="SM00726">
    <property type="entry name" value="UIM"/>
    <property type="match status" value="6"/>
</dbReference>
<organism evidence="5 6">
    <name type="scientific">Venustampulla echinocandica</name>
    <dbReference type="NCBI Taxonomy" id="2656787"/>
    <lineage>
        <taxon>Eukaryota</taxon>
        <taxon>Fungi</taxon>
        <taxon>Dikarya</taxon>
        <taxon>Ascomycota</taxon>
        <taxon>Pezizomycotina</taxon>
        <taxon>Leotiomycetes</taxon>
        <taxon>Helotiales</taxon>
        <taxon>Pleuroascaceae</taxon>
        <taxon>Venustampulla</taxon>
    </lineage>
</organism>
<evidence type="ECO:0000313" key="5">
    <source>
        <dbReference type="EMBL" id="RDL32989.1"/>
    </source>
</evidence>
<dbReference type="InterPro" id="IPR010610">
    <property type="entry name" value="EryCIII-like_C"/>
</dbReference>
<evidence type="ECO:0000256" key="1">
    <source>
        <dbReference type="ARBA" id="ARBA00022679"/>
    </source>
</evidence>
<dbReference type="SUPFAM" id="SSF53756">
    <property type="entry name" value="UDP-Glycosyltransferase/glycogen phosphorylase"/>
    <property type="match status" value="1"/>
</dbReference>
<dbReference type="GO" id="GO:0005975">
    <property type="term" value="P:carbohydrate metabolic process"/>
    <property type="evidence" value="ECO:0007669"/>
    <property type="project" value="InterPro"/>
</dbReference>
<keyword evidence="1 5" id="KW-0808">Transferase</keyword>
<evidence type="ECO:0000259" key="3">
    <source>
        <dbReference type="Pfam" id="PF03033"/>
    </source>
</evidence>
<feature type="compositionally biased region" description="Low complexity" evidence="2">
    <location>
        <begin position="780"/>
        <end position="792"/>
    </location>
</feature>
<feature type="compositionally biased region" description="Basic and acidic residues" evidence="2">
    <location>
        <begin position="1099"/>
        <end position="1112"/>
    </location>
</feature>
<dbReference type="InterPro" id="IPR002213">
    <property type="entry name" value="UDP_glucos_trans"/>
</dbReference>
<evidence type="ECO:0000313" key="6">
    <source>
        <dbReference type="Proteomes" id="UP000254866"/>
    </source>
</evidence>
<feature type="compositionally biased region" description="Basic and acidic residues" evidence="2">
    <location>
        <begin position="1079"/>
        <end position="1088"/>
    </location>
</feature>
<evidence type="ECO:0000256" key="2">
    <source>
        <dbReference type="SAM" id="MobiDB-lite"/>
    </source>
</evidence>
<feature type="compositionally biased region" description="Gly residues" evidence="2">
    <location>
        <begin position="1345"/>
        <end position="1357"/>
    </location>
</feature>
<feature type="region of interest" description="Disordered" evidence="2">
    <location>
        <begin position="1189"/>
        <end position="1215"/>
    </location>
</feature>
<feature type="compositionally biased region" description="Low complexity" evidence="2">
    <location>
        <begin position="754"/>
        <end position="769"/>
    </location>
</feature>
<comment type="caution">
    <text evidence="5">The sequence shown here is derived from an EMBL/GenBank/DDBJ whole genome shotgun (WGS) entry which is preliminary data.</text>
</comment>
<dbReference type="InterPro" id="IPR003903">
    <property type="entry name" value="UIM_dom"/>
</dbReference>
<dbReference type="InterPro" id="IPR004276">
    <property type="entry name" value="GlycoTrans_28_N"/>
</dbReference>
<dbReference type="GeneID" id="43601277"/>
<feature type="region of interest" description="Disordered" evidence="2">
    <location>
        <begin position="1063"/>
        <end position="1124"/>
    </location>
</feature>
<dbReference type="FunFam" id="3.40.50.2000:FF:000100">
    <property type="entry name" value="Glycosyltransferase family 1 protein"/>
    <property type="match status" value="1"/>
</dbReference>
<feature type="compositionally biased region" description="Basic and acidic residues" evidence="2">
    <location>
        <begin position="1294"/>
        <end position="1321"/>
    </location>
</feature>
<feature type="compositionally biased region" description="Polar residues" evidence="2">
    <location>
        <begin position="46"/>
        <end position="63"/>
    </location>
</feature>
<dbReference type="Gene3D" id="3.40.50.2000">
    <property type="entry name" value="Glycogen Phosphorylase B"/>
    <property type="match status" value="2"/>
</dbReference>
<dbReference type="STRING" id="2656787.A0A370TE68"/>
<accession>A0A370TE68</accession>
<feature type="compositionally biased region" description="Basic and acidic residues" evidence="2">
    <location>
        <begin position="815"/>
        <end position="832"/>
    </location>
</feature>
<feature type="compositionally biased region" description="Polar residues" evidence="2">
    <location>
        <begin position="718"/>
        <end position="753"/>
    </location>
</feature>
<dbReference type="PANTHER" id="PTHR48050">
    <property type="entry name" value="STEROL 3-BETA-GLUCOSYLTRANSFERASE"/>
    <property type="match status" value="1"/>
</dbReference>
<dbReference type="RefSeq" id="XP_031866482.1">
    <property type="nucleotide sequence ID" value="XM_032017051.1"/>
</dbReference>
<dbReference type="InterPro" id="IPR050426">
    <property type="entry name" value="Glycosyltransferase_28"/>
</dbReference>
<protein>
    <submittedName>
        <fullName evidence="5">UDP-Glycosyltransferase phosphorylase</fullName>
    </submittedName>
</protein>
<dbReference type="Pfam" id="PF06722">
    <property type="entry name" value="EryCIII-like_C"/>
    <property type="match status" value="1"/>
</dbReference>
<dbReference type="FunFam" id="3.40.50.2000:FF:000009">
    <property type="entry name" value="Sterol 3-beta-glucosyltransferase UGT80A2"/>
    <property type="match status" value="1"/>
</dbReference>
<dbReference type="GO" id="GO:0016906">
    <property type="term" value="F:sterol 3-beta-glucosyltransferase activity"/>
    <property type="evidence" value="ECO:0007669"/>
    <property type="project" value="UniProtKB-ARBA"/>
</dbReference>
<sequence length="1357" mass="146527">MASDDRHELEGSIPATLIAQTEAAIVGSLEDDGPASRGRQSRGRQHQATDQAFDQSESSSSHTRPTHLNVPEDEPSEPPPAYGDRHDHIEIKQDGFDTNANVTGDGRVNININQKTRRLSDLLVPALRNQLSLVEQEAQAPLPPGYIPPALGGSPGQIPPPRLNVVIHVVGSRGDVQPFVALGKTLKSTYGHRVRLATHPTFQGFVEENGLEFFSIGGDPSELMAFMVKNPGLMPGFDSLKGGDVGKRRKGMEEIVLGCWRSCVEAGNGLGAPPSKDSTSNLGFVAGINMDTNPADLPFIADAIIANPPSFAHIHIAEKMGIPLHMMFTMPWSPTQSFPHPLANIQSSNAEVNMTNFVSYALVEMMTWQGLGDVINRFRERALGLDPISLIWAPGMLSRLRIPYTYCWSPALIPKPNDWGQHISISGFYFLSLASSYTPDPDLAAFLAAGPPPIYIGFGSIVVDDPNAMTKLIFEAVQKTGVRALVSKGWGGLGADALGIPEGVFMLGNVPHDWLFQHVSCVVHHGGAGTTAAGISTGKPTVVVPFFGDQPFWGAMVARAGAGPLPIPYAQLTADKLADALLEALKPETLAKAKELGARIKEENGNELGAKSFHDMLDVDSLRCSVAPSRVAVWRVKRTKTRLSALAANILASEGLLDFADLKLYRSREYETDDGPWDPISGGASALLGTLASLTMGVADFPIEIFKKARTRVETMKETSSSGETTPPISSASHSQLGLGTESIAGSSLNADGTTSSAASTIETSAKTSYESAERSSLDAPASSTPMTSTTSLGTQRGDSLKQALRGTFNRARSLSRDRDTSSRSGSKDRTPGLHCPSPKRSQTSKAAFHRKEFDPSQMTLENAGRAGKGVHRIVAAGLKSPMDFTLGIARGFHNAPKLYGDDTVRPQERVTDLQSGLRAAGKEFGYGIYDGITGLVTQPIRGAEKEGAAGLIKGIGKGIGGLILKPGAAIWGLPGYAFMGVHKEVRKLFGSSVLNYIIAARSAKGFEDAKTATPEERLDIIHRWTTHKAEYQNSRQKILEQGPEGQQTGYLSPKGFLQTRHLSFDERKKLHKERQAKRREEPREGHHWQGSRSSTFCRRGDPQDHSPRATEEPAVTAQETPVTSQVEATKAEFEDAIHASVAATSRGIPEEDEMIERAIRASVRELQSGETFALNDQEALDRAIQASITEAGRRPSDSGSGSVEFTEEDAEHESLLEKAIQRSLMEHQMRPLDSDDDEDLKLAIQRSQEDRHLTLEPEEIDDALNLAIQQSKEQLLKEKTEEQIVLEYTMRQSLREAEHRAAVDGKRPADRVVEEEKPSTADDEALDLALKESLKPQGASQPGPGSGSGSGSGSKS</sequence>
<evidence type="ECO:0000259" key="4">
    <source>
        <dbReference type="Pfam" id="PF06722"/>
    </source>
</evidence>
<dbReference type="PROSITE" id="PS50330">
    <property type="entry name" value="UIM"/>
    <property type="match status" value="1"/>
</dbReference>
<feature type="domain" description="Glycosyltransferase family 28 N-terminal" evidence="3">
    <location>
        <begin position="165"/>
        <end position="222"/>
    </location>
</feature>
<feature type="region of interest" description="Disordered" evidence="2">
    <location>
        <begin position="1294"/>
        <end position="1357"/>
    </location>
</feature>
<dbReference type="EMBL" id="NPIC01000009">
    <property type="protein sequence ID" value="RDL32989.1"/>
    <property type="molecule type" value="Genomic_DNA"/>
</dbReference>
<proteinExistence type="predicted"/>
<dbReference type="CDD" id="cd03784">
    <property type="entry name" value="GT1_Gtf-like"/>
    <property type="match status" value="1"/>
</dbReference>
<feature type="domain" description="Erythromycin biosynthesis protein CIII-like C-terminal" evidence="4">
    <location>
        <begin position="498"/>
        <end position="592"/>
    </location>
</feature>
<gene>
    <name evidence="5" type="ORF">BP5553_08428</name>
</gene>
<dbReference type="Proteomes" id="UP000254866">
    <property type="component" value="Unassembled WGS sequence"/>
</dbReference>
<reference evidence="5 6" key="1">
    <citation type="journal article" date="2018" name="IMA Fungus">
        <title>IMA Genome-F 9: Draft genome sequence of Annulohypoxylon stygium, Aspergillus mulundensis, Berkeleyomyces basicola (syn. Thielaviopsis basicola), Ceratocystis smalleyi, two Cercospora beticola strains, Coleophoma cylindrospora, Fusarium fracticaudum, Phialophora cf. hyalina, and Morchella septimelata.</title>
        <authorList>
            <person name="Wingfield B.D."/>
            <person name="Bills G.F."/>
            <person name="Dong Y."/>
            <person name="Huang W."/>
            <person name="Nel W.J."/>
            <person name="Swalarsk-Parry B.S."/>
            <person name="Vaghefi N."/>
            <person name="Wilken P.M."/>
            <person name="An Z."/>
            <person name="de Beer Z.W."/>
            <person name="De Vos L."/>
            <person name="Chen L."/>
            <person name="Duong T.A."/>
            <person name="Gao Y."/>
            <person name="Hammerbacher A."/>
            <person name="Kikkert J.R."/>
            <person name="Li Y."/>
            <person name="Li H."/>
            <person name="Li K."/>
            <person name="Li Q."/>
            <person name="Liu X."/>
            <person name="Ma X."/>
            <person name="Naidoo K."/>
            <person name="Pethybridge S.J."/>
            <person name="Sun J."/>
            <person name="Steenkamp E.T."/>
            <person name="van der Nest M.A."/>
            <person name="van Wyk S."/>
            <person name="Wingfield M.J."/>
            <person name="Xiong C."/>
            <person name="Yue Q."/>
            <person name="Zhang X."/>
        </authorList>
    </citation>
    <scope>NUCLEOTIDE SEQUENCE [LARGE SCALE GENOMIC DNA]</scope>
    <source>
        <strain evidence="5 6">BP 5553</strain>
    </source>
</reference>
<dbReference type="PANTHER" id="PTHR48050:SF13">
    <property type="entry name" value="STEROL 3-BETA-GLUCOSYLTRANSFERASE UGT80A2"/>
    <property type="match status" value="1"/>
</dbReference>
<dbReference type="Pfam" id="PF03033">
    <property type="entry name" value="Glyco_transf_28"/>
    <property type="match status" value="1"/>
</dbReference>